<dbReference type="AlphaFoldDB" id="A0A1M4TY19"/>
<dbReference type="RefSeq" id="WP_159429161.1">
    <property type="nucleotide sequence ID" value="NZ_FQTY01000002.1"/>
</dbReference>
<sequence length="48" mass="5648">MENIQLRKFNKIGIGGRSPPTFAQNEQKLRRLKTKKIEQINVNKDHND</sequence>
<dbReference type="STRING" id="1123404.SAMN02745784_00909"/>
<dbReference type="GeneID" id="90996701"/>
<dbReference type="EMBL" id="FQTY01000002">
    <property type="protein sequence ID" value="SHE49217.1"/>
    <property type="molecule type" value="Genomic_DNA"/>
</dbReference>
<keyword evidence="2" id="KW-1185">Reference proteome</keyword>
<accession>A0A1M4TY19</accession>
<evidence type="ECO:0000313" key="1">
    <source>
        <dbReference type="EMBL" id="SHE49217.1"/>
    </source>
</evidence>
<reference evidence="2" key="1">
    <citation type="submission" date="2016-11" db="EMBL/GenBank/DDBJ databases">
        <authorList>
            <person name="Varghese N."/>
            <person name="Submissions S."/>
        </authorList>
    </citation>
    <scope>NUCLEOTIDE SEQUENCE [LARGE SCALE GENOMIC DNA]</scope>
    <source>
        <strain evidence="2">DSM 18095</strain>
    </source>
</reference>
<protein>
    <submittedName>
        <fullName evidence="1">Uncharacterized protein</fullName>
    </submittedName>
</protein>
<name>A0A1M4TY19_9FIRM</name>
<gene>
    <name evidence="1" type="ORF">SAMN02745784_00909</name>
</gene>
<proteinExistence type="predicted"/>
<dbReference type="Proteomes" id="UP000184114">
    <property type="component" value="Unassembled WGS sequence"/>
</dbReference>
<organism evidence="1 2">
    <name type="scientific">Tissierella praeacuta DSM 18095</name>
    <dbReference type="NCBI Taxonomy" id="1123404"/>
    <lineage>
        <taxon>Bacteria</taxon>
        <taxon>Bacillati</taxon>
        <taxon>Bacillota</taxon>
        <taxon>Tissierellia</taxon>
        <taxon>Tissierellales</taxon>
        <taxon>Tissierellaceae</taxon>
        <taxon>Tissierella</taxon>
    </lineage>
</organism>
<evidence type="ECO:0000313" key="2">
    <source>
        <dbReference type="Proteomes" id="UP000184114"/>
    </source>
</evidence>